<dbReference type="Proteomes" id="UP000186922">
    <property type="component" value="Unassembled WGS sequence"/>
</dbReference>
<reference evidence="1 2" key="1">
    <citation type="journal article" date="2016" name="Nat. Commun.">
        <title>Extremotolerant tardigrade genome and improved radiotolerance of human cultured cells by tardigrade-unique protein.</title>
        <authorList>
            <person name="Hashimoto T."/>
            <person name="Horikawa D.D."/>
            <person name="Saito Y."/>
            <person name="Kuwahara H."/>
            <person name="Kozuka-Hata H."/>
            <person name="Shin-I T."/>
            <person name="Minakuchi Y."/>
            <person name="Ohishi K."/>
            <person name="Motoyama A."/>
            <person name="Aizu T."/>
            <person name="Enomoto A."/>
            <person name="Kondo K."/>
            <person name="Tanaka S."/>
            <person name="Hara Y."/>
            <person name="Koshikawa S."/>
            <person name="Sagara H."/>
            <person name="Miura T."/>
            <person name="Yokobori S."/>
            <person name="Miyagawa K."/>
            <person name="Suzuki Y."/>
            <person name="Kubo T."/>
            <person name="Oyama M."/>
            <person name="Kohara Y."/>
            <person name="Fujiyama A."/>
            <person name="Arakawa K."/>
            <person name="Katayama T."/>
            <person name="Toyoda A."/>
            <person name="Kunieda T."/>
        </authorList>
    </citation>
    <scope>NUCLEOTIDE SEQUENCE [LARGE SCALE GENOMIC DNA]</scope>
    <source>
        <strain evidence="1 2">YOKOZUNA-1</strain>
    </source>
</reference>
<dbReference type="AlphaFoldDB" id="A0A1D1VP51"/>
<evidence type="ECO:0000313" key="2">
    <source>
        <dbReference type="Proteomes" id="UP000186922"/>
    </source>
</evidence>
<sequence>MLVALVLSSRPPNQDCGLPPFCNVELKAGISSGTGENGARSTRRFIYLPSLAKKYAPPAYTSLPPFPPEWKGAFRTLSTGLLEEVLLYLLINCWDGEANRRYGRSTTQPAVI</sequence>
<organism evidence="1 2">
    <name type="scientific">Ramazzottius varieornatus</name>
    <name type="common">Water bear</name>
    <name type="synonym">Tardigrade</name>
    <dbReference type="NCBI Taxonomy" id="947166"/>
    <lineage>
        <taxon>Eukaryota</taxon>
        <taxon>Metazoa</taxon>
        <taxon>Ecdysozoa</taxon>
        <taxon>Tardigrada</taxon>
        <taxon>Eutardigrada</taxon>
        <taxon>Parachela</taxon>
        <taxon>Hypsibioidea</taxon>
        <taxon>Ramazzottiidae</taxon>
        <taxon>Ramazzottius</taxon>
    </lineage>
</organism>
<keyword evidence="2" id="KW-1185">Reference proteome</keyword>
<accession>A0A1D1VP51</accession>
<proteinExistence type="predicted"/>
<comment type="caution">
    <text evidence="1">The sequence shown here is derived from an EMBL/GenBank/DDBJ whole genome shotgun (WGS) entry which is preliminary data.</text>
</comment>
<gene>
    <name evidence="1" type="primary">RvY_11514-1</name>
    <name evidence="1" type="synonym">RvY_11514.1</name>
    <name evidence="1" type="ORF">RvY_11514</name>
</gene>
<evidence type="ECO:0000313" key="1">
    <source>
        <dbReference type="EMBL" id="GAV00704.1"/>
    </source>
</evidence>
<protein>
    <submittedName>
        <fullName evidence="1">Uncharacterized protein</fullName>
    </submittedName>
</protein>
<dbReference type="EMBL" id="BDGG01000006">
    <property type="protein sequence ID" value="GAV00704.1"/>
    <property type="molecule type" value="Genomic_DNA"/>
</dbReference>
<name>A0A1D1VP51_RAMVA</name>